<evidence type="ECO:0000256" key="5">
    <source>
        <dbReference type="ARBA" id="ARBA00022989"/>
    </source>
</evidence>
<dbReference type="SUPFAM" id="SSF55073">
    <property type="entry name" value="Nucleotide cyclase"/>
    <property type="match status" value="1"/>
</dbReference>
<evidence type="ECO:0000256" key="7">
    <source>
        <dbReference type="ARBA" id="ARBA00023177"/>
    </source>
</evidence>
<dbReference type="SMART" id="SM00267">
    <property type="entry name" value="GGDEF"/>
    <property type="match status" value="1"/>
</dbReference>
<feature type="transmembrane region" description="Helical" evidence="8">
    <location>
        <begin position="6"/>
        <end position="29"/>
    </location>
</feature>
<evidence type="ECO:0000256" key="8">
    <source>
        <dbReference type="RuleBase" id="RU362002"/>
    </source>
</evidence>
<dbReference type="InterPro" id="IPR035965">
    <property type="entry name" value="PAS-like_dom_sf"/>
</dbReference>
<dbReference type="InterPro" id="IPR000700">
    <property type="entry name" value="PAS-assoc_C"/>
</dbReference>
<feature type="transmembrane region" description="Helical" evidence="8">
    <location>
        <begin position="50"/>
        <end position="74"/>
    </location>
</feature>
<feature type="transmembrane region" description="Helical" evidence="8">
    <location>
        <begin position="311"/>
        <end position="328"/>
    </location>
</feature>
<evidence type="ECO:0000256" key="2">
    <source>
        <dbReference type="ARBA" id="ARBA00005887"/>
    </source>
</evidence>
<dbReference type="InterPro" id="IPR024041">
    <property type="entry name" value="NH4_transpt_AmtB-like_dom"/>
</dbReference>
<dbReference type="InterPro" id="IPR043128">
    <property type="entry name" value="Rev_trsase/Diguanyl_cyclase"/>
</dbReference>
<dbReference type="PROSITE" id="PS01219">
    <property type="entry name" value="AMMONIUM_TRANSP"/>
    <property type="match status" value="1"/>
</dbReference>
<dbReference type="CDD" id="cd01949">
    <property type="entry name" value="GGDEF"/>
    <property type="match status" value="1"/>
</dbReference>
<dbReference type="InterPro" id="IPR029787">
    <property type="entry name" value="Nucleotide_cyclase"/>
</dbReference>
<dbReference type="SUPFAM" id="SSF55785">
    <property type="entry name" value="PYP-like sensor domain (PAS domain)"/>
    <property type="match status" value="1"/>
</dbReference>
<comment type="subcellular location">
    <subcellularLocation>
        <location evidence="8">Cell membrane</location>
        <topology evidence="8">Multi-pass membrane protein</topology>
    </subcellularLocation>
    <subcellularLocation>
        <location evidence="1">Membrane</location>
        <topology evidence="1">Multi-pass membrane protein</topology>
    </subcellularLocation>
</comment>
<dbReference type="Gene3D" id="3.30.70.270">
    <property type="match status" value="1"/>
</dbReference>
<feature type="transmembrane region" description="Helical" evidence="8">
    <location>
        <begin position="118"/>
        <end position="139"/>
    </location>
</feature>
<dbReference type="Proteomes" id="UP000238196">
    <property type="component" value="Unassembled WGS sequence"/>
</dbReference>
<dbReference type="Gene3D" id="1.10.3430.10">
    <property type="entry name" value="Ammonium transporter AmtB like domains"/>
    <property type="match status" value="1"/>
</dbReference>
<dbReference type="GO" id="GO:0008519">
    <property type="term" value="F:ammonium channel activity"/>
    <property type="evidence" value="ECO:0007669"/>
    <property type="project" value="InterPro"/>
</dbReference>
<dbReference type="AlphaFoldDB" id="A0A2S5KTB7"/>
<dbReference type="PROSITE" id="PS50113">
    <property type="entry name" value="PAC"/>
    <property type="match status" value="1"/>
</dbReference>
<dbReference type="InterPro" id="IPR000160">
    <property type="entry name" value="GGDEF_dom"/>
</dbReference>
<feature type="transmembrane region" description="Helical" evidence="8">
    <location>
        <begin position="224"/>
        <end position="250"/>
    </location>
</feature>
<dbReference type="PANTHER" id="PTHR11730:SF6">
    <property type="entry name" value="AMMONIUM TRANSPORTER"/>
    <property type="match status" value="1"/>
</dbReference>
<feature type="transmembrane region" description="Helical" evidence="8">
    <location>
        <begin position="159"/>
        <end position="183"/>
    </location>
</feature>
<dbReference type="GO" id="GO:0097272">
    <property type="term" value="P:ammonium homeostasis"/>
    <property type="evidence" value="ECO:0007669"/>
    <property type="project" value="TreeGrafter"/>
</dbReference>
<dbReference type="GO" id="GO:0003824">
    <property type="term" value="F:catalytic activity"/>
    <property type="evidence" value="ECO:0007669"/>
    <property type="project" value="UniProtKB-ARBA"/>
</dbReference>
<keyword evidence="6 8" id="KW-0472">Membrane</keyword>
<feature type="transmembrane region" description="Helical" evidence="8">
    <location>
        <begin position="257"/>
        <end position="273"/>
    </location>
</feature>
<dbReference type="Pfam" id="PF00990">
    <property type="entry name" value="GGDEF"/>
    <property type="match status" value="1"/>
</dbReference>
<gene>
    <name evidence="11" type="ORF">C4K68_06720</name>
</gene>
<proteinExistence type="inferred from homology"/>
<reference evidence="11 12" key="1">
    <citation type="submission" date="2018-02" db="EMBL/GenBank/DDBJ databases">
        <title>novel marine gammaproteobacteria from coastal saline agro ecosystem.</title>
        <authorList>
            <person name="Krishnan R."/>
            <person name="Ramesh Kumar N."/>
        </authorList>
    </citation>
    <scope>NUCLEOTIDE SEQUENCE [LARGE SCALE GENOMIC DNA]</scope>
    <source>
        <strain evidence="11 12">228</strain>
    </source>
</reference>
<organism evidence="11 12">
    <name type="scientific">Proteobacteria bacterium 228</name>
    <dbReference type="NCBI Taxonomy" id="2083153"/>
    <lineage>
        <taxon>Bacteria</taxon>
        <taxon>Pseudomonadati</taxon>
        <taxon>Pseudomonadota</taxon>
    </lineage>
</organism>
<feature type="transmembrane region" description="Helical" evidence="8">
    <location>
        <begin position="195"/>
        <end position="212"/>
    </location>
</feature>
<feature type="domain" description="GGDEF" evidence="10">
    <location>
        <begin position="601"/>
        <end position="735"/>
    </location>
</feature>
<sequence>MDPNTKIDIVWIILCAILVSTMQAGFCALESGLVRAKNSINVAIKNLVDFCIASLVFWLVGYGVMFGPSLLGLAGTQTVHEISSDAYTMAFFLFQLVFCGTSTTIVSGAVAERMSFTGYFLAALVLAGLIYPVTGHWAWGGTEDAPGWLRAVGFHDFAGSTVVHSVGGWMALAAIMIIGPRAGRFAGKGIQGHDMPVAVLGVFLLWFGWFGFNGGSELAFNERVPLILVNTAMGGAAGGLAALLFTWLVFRLPQVPLIMNGVIAGLVGVTAGCDHFTPFASVIAGAIAGILACLTSVAMDRTHLDDAVGAVAAHLIPGIWGTLAVAVVGDPDGWPMAHDRWQQLLIQLQGVATMGAYAFIVSYSLLWLINKVHPLRVTEQQERMGLNISEHGASTSTQDLLTQMIDHERGGDFSQGVQVEPETEAEPIAREYNRVLAKVNEMTQDLKESERRVSTILESSAFPIAILDLDTHQLNYLNGRALEMFALLPGQALDEERLWVDEGERAMVLHTAAAMGKVTDVEVQLRNAKGQAFYALLSASRMRLDEHECLCLSFNDITSRKAVEAMLKQRATHDSLTGAANPAHFAELADREIRRSRRFGLGLSVLMLDADHFKAVNDTYGHEAGDRVLQELVQIIRLCLRSIDVVGRMGGEEFAILLAETDHDGARTAAERMCEAIARHPVALPDGEMLHITVSIGMAVLHSGDANYKTLLRRADQALYRAKAHGRNRVEQETIAS</sequence>
<evidence type="ECO:0000256" key="1">
    <source>
        <dbReference type="ARBA" id="ARBA00004141"/>
    </source>
</evidence>
<evidence type="ECO:0000256" key="3">
    <source>
        <dbReference type="ARBA" id="ARBA00022448"/>
    </source>
</evidence>
<dbReference type="Pfam" id="PF00909">
    <property type="entry name" value="Ammonium_transp"/>
    <property type="match status" value="1"/>
</dbReference>
<evidence type="ECO:0000256" key="6">
    <source>
        <dbReference type="ARBA" id="ARBA00023136"/>
    </source>
</evidence>
<evidence type="ECO:0000259" key="10">
    <source>
        <dbReference type="PROSITE" id="PS50887"/>
    </source>
</evidence>
<dbReference type="InterPro" id="IPR001905">
    <property type="entry name" value="Ammonium_transpt"/>
</dbReference>
<feature type="transmembrane region" description="Helical" evidence="8">
    <location>
        <begin position="348"/>
        <end position="369"/>
    </location>
</feature>
<dbReference type="PANTHER" id="PTHR11730">
    <property type="entry name" value="AMMONIUM TRANSPORTER"/>
    <property type="match status" value="1"/>
</dbReference>
<dbReference type="GO" id="GO:0005886">
    <property type="term" value="C:plasma membrane"/>
    <property type="evidence" value="ECO:0007669"/>
    <property type="project" value="UniProtKB-SubCell"/>
</dbReference>
<dbReference type="InterPro" id="IPR029020">
    <property type="entry name" value="Ammonium/urea_transptr"/>
</dbReference>
<comment type="similarity">
    <text evidence="2 8">Belongs to the ammonia transporter channel (TC 1.A.11.2) family.</text>
</comment>
<keyword evidence="3 8" id="KW-0813">Transport</keyword>
<dbReference type="InterPro" id="IPR018047">
    <property type="entry name" value="Ammonium_transpt_CS"/>
</dbReference>
<accession>A0A2S5KTB7</accession>
<evidence type="ECO:0000313" key="12">
    <source>
        <dbReference type="Proteomes" id="UP000238196"/>
    </source>
</evidence>
<protein>
    <recommendedName>
        <fullName evidence="8">Ammonium transporter</fullName>
    </recommendedName>
</protein>
<evidence type="ECO:0000259" key="9">
    <source>
        <dbReference type="PROSITE" id="PS50113"/>
    </source>
</evidence>
<feature type="transmembrane region" description="Helical" evidence="8">
    <location>
        <begin position="86"/>
        <end position="111"/>
    </location>
</feature>
<dbReference type="EMBL" id="PRLP01000020">
    <property type="protein sequence ID" value="PPC78097.1"/>
    <property type="molecule type" value="Genomic_DNA"/>
</dbReference>
<feature type="transmembrane region" description="Helical" evidence="8">
    <location>
        <begin position="279"/>
        <end position="299"/>
    </location>
</feature>
<dbReference type="NCBIfam" id="TIGR00254">
    <property type="entry name" value="GGDEF"/>
    <property type="match status" value="1"/>
</dbReference>
<keyword evidence="7 8" id="KW-0924">Ammonia transport</keyword>
<keyword evidence="5 8" id="KW-1133">Transmembrane helix</keyword>
<evidence type="ECO:0000313" key="11">
    <source>
        <dbReference type="EMBL" id="PPC78097.1"/>
    </source>
</evidence>
<dbReference type="PROSITE" id="PS50887">
    <property type="entry name" value="GGDEF"/>
    <property type="match status" value="1"/>
</dbReference>
<keyword evidence="4 8" id="KW-0812">Transmembrane</keyword>
<name>A0A2S5KTB7_9PROT</name>
<dbReference type="Gene3D" id="3.30.450.20">
    <property type="entry name" value="PAS domain"/>
    <property type="match status" value="1"/>
</dbReference>
<feature type="domain" description="PAC" evidence="9">
    <location>
        <begin position="519"/>
        <end position="569"/>
    </location>
</feature>
<comment type="caution">
    <text evidence="11">The sequence shown here is derived from an EMBL/GenBank/DDBJ whole genome shotgun (WGS) entry which is preliminary data.</text>
</comment>
<evidence type="ECO:0000256" key="4">
    <source>
        <dbReference type="ARBA" id="ARBA00022692"/>
    </source>
</evidence>
<dbReference type="FunFam" id="3.30.70.270:FF:000001">
    <property type="entry name" value="Diguanylate cyclase domain protein"/>
    <property type="match status" value="1"/>
</dbReference>
<dbReference type="NCBIfam" id="TIGR00836">
    <property type="entry name" value="amt"/>
    <property type="match status" value="1"/>
</dbReference>
<dbReference type="OrthoDB" id="9814202at2"/>
<dbReference type="SUPFAM" id="SSF111352">
    <property type="entry name" value="Ammonium transporter"/>
    <property type="match status" value="1"/>
</dbReference>